<evidence type="ECO:0000256" key="3">
    <source>
        <dbReference type="ARBA" id="ARBA00022786"/>
    </source>
</evidence>
<dbReference type="Gene3D" id="3.30.710.10">
    <property type="entry name" value="Potassium Channel Kv1.1, Chain A"/>
    <property type="match status" value="1"/>
</dbReference>
<dbReference type="InterPro" id="IPR016072">
    <property type="entry name" value="Skp1_comp_dimer"/>
</dbReference>
<evidence type="ECO:0000313" key="7">
    <source>
        <dbReference type="EMBL" id="KAF0899937.1"/>
    </source>
</evidence>
<evidence type="ECO:0000256" key="2">
    <source>
        <dbReference type="ARBA" id="ARBA00009993"/>
    </source>
</evidence>
<dbReference type="PIRSF" id="PIRSF028729">
    <property type="entry name" value="E3_ubiquit_lig_SCF_Skp"/>
    <property type="match status" value="1"/>
</dbReference>
<comment type="similarity">
    <text evidence="2 4">Belongs to the SKP1 family.</text>
</comment>
<dbReference type="InterPro" id="IPR001232">
    <property type="entry name" value="SKP1-like"/>
</dbReference>
<gene>
    <name evidence="7" type="ORF">E2562_025497</name>
</gene>
<evidence type="ECO:0000259" key="6">
    <source>
        <dbReference type="Pfam" id="PF03931"/>
    </source>
</evidence>
<evidence type="ECO:0000259" key="5">
    <source>
        <dbReference type="Pfam" id="PF01466"/>
    </source>
</evidence>
<dbReference type="Proteomes" id="UP000479710">
    <property type="component" value="Unassembled WGS sequence"/>
</dbReference>
<protein>
    <recommendedName>
        <fullName evidence="4">SKP1-like protein</fullName>
    </recommendedName>
</protein>
<dbReference type="SUPFAM" id="SSF54695">
    <property type="entry name" value="POZ domain"/>
    <property type="match status" value="1"/>
</dbReference>
<feature type="domain" description="SKP1 component POZ" evidence="6">
    <location>
        <begin position="14"/>
        <end position="72"/>
    </location>
</feature>
<comment type="pathway">
    <text evidence="1 4">Protein modification; protein ubiquitination.</text>
</comment>
<dbReference type="Pfam" id="PF03931">
    <property type="entry name" value="Skp1_POZ"/>
    <property type="match status" value="1"/>
</dbReference>
<dbReference type="OrthoDB" id="1903179at2759"/>
<dbReference type="InterPro" id="IPR036296">
    <property type="entry name" value="SKP1-like_dim_sf"/>
</dbReference>
<keyword evidence="3 4" id="KW-0833">Ubl conjugation pathway</keyword>
<dbReference type="InterPro" id="IPR011333">
    <property type="entry name" value="SKP1/BTB/POZ_sf"/>
</dbReference>
<dbReference type="SUPFAM" id="SSF81382">
    <property type="entry name" value="Skp1 dimerisation domain-like"/>
    <property type="match status" value="1"/>
</dbReference>
<dbReference type="UniPathway" id="UPA00143"/>
<organism evidence="7 8">
    <name type="scientific">Oryza meyeriana var. granulata</name>
    <dbReference type="NCBI Taxonomy" id="110450"/>
    <lineage>
        <taxon>Eukaryota</taxon>
        <taxon>Viridiplantae</taxon>
        <taxon>Streptophyta</taxon>
        <taxon>Embryophyta</taxon>
        <taxon>Tracheophyta</taxon>
        <taxon>Spermatophyta</taxon>
        <taxon>Magnoliopsida</taxon>
        <taxon>Liliopsida</taxon>
        <taxon>Poales</taxon>
        <taxon>Poaceae</taxon>
        <taxon>BOP clade</taxon>
        <taxon>Oryzoideae</taxon>
        <taxon>Oryzeae</taxon>
        <taxon>Oryzinae</taxon>
        <taxon>Oryza</taxon>
        <taxon>Oryza meyeriana</taxon>
    </lineage>
</organism>
<keyword evidence="8" id="KW-1185">Reference proteome</keyword>
<evidence type="ECO:0000256" key="4">
    <source>
        <dbReference type="PIRNR" id="PIRNR028729"/>
    </source>
</evidence>
<dbReference type="AlphaFoldDB" id="A0A6G1CIT7"/>
<feature type="domain" description="SKP1 component dimerisation" evidence="5">
    <location>
        <begin position="124"/>
        <end position="144"/>
    </location>
</feature>
<dbReference type="InterPro" id="IPR016897">
    <property type="entry name" value="SKP1"/>
</dbReference>
<accession>A0A6G1CIT7</accession>
<dbReference type="PANTHER" id="PTHR11165">
    <property type="entry name" value="SKP1"/>
    <property type="match status" value="1"/>
</dbReference>
<comment type="function">
    <text evidence="4">Involved in ubiquitination and subsequent proteasomal degradation of target proteins. Together with CUL1, RBX1 and a F-box protein, it forms a SCF E3 ubiquitin ligase complex. The functional specificity of this complex depends on the type of F-box protein. In the SCF complex, it serves as an adapter that links the F-box protein to CUL1.</text>
</comment>
<dbReference type="GO" id="GO:0016567">
    <property type="term" value="P:protein ubiquitination"/>
    <property type="evidence" value="ECO:0007669"/>
    <property type="project" value="UniProtKB-UniRule"/>
</dbReference>
<dbReference type="InterPro" id="IPR016073">
    <property type="entry name" value="Skp1_comp_POZ"/>
</dbReference>
<sequence>MAAIADGADKSGEKMILLISSDGERFELSEVAASLSQTLANMIEDGCTDNGIPLPNVTAPVLARVVEYFKEHAAVSPKSATATSATAAKASREEELKSFDAKFVNVDKPMLFDLVLAANYLCAKDLLNLTCQHTADTIKDMTPE</sequence>
<dbReference type="GO" id="GO:0006511">
    <property type="term" value="P:ubiquitin-dependent protein catabolic process"/>
    <property type="evidence" value="ECO:0007669"/>
    <property type="project" value="InterPro"/>
</dbReference>
<reference evidence="7 8" key="1">
    <citation type="submission" date="2019-11" db="EMBL/GenBank/DDBJ databases">
        <title>Whole genome sequence of Oryza granulata.</title>
        <authorList>
            <person name="Li W."/>
        </authorList>
    </citation>
    <scope>NUCLEOTIDE SEQUENCE [LARGE SCALE GENOMIC DNA]</scope>
    <source>
        <strain evidence="8">cv. Menghai</strain>
        <tissue evidence="7">Leaf</tissue>
    </source>
</reference>
<dbReference type="EMBL" id="SPHZ02000009">
    <property type="protein sequence ID" value="KAF0899937.1"/>
    <property type="molecule type" value="Genomic_DNA"/>
</dbReference>
<proteinExistence type="inferred from homology"/>
<comment type="caution">
    <text evidence="7">The sequence shown here is derived from an EMBL/GenBank/DDBJ whole genome shotgun (WGS) entry which is preliminary data.</text>
</comment>
<evidence type="ECO:0000256" key="1">
    <source>
        <dbReference type="ARBA" id="ARBA00004906"/>
    </source>
</evidence>
<comment type="subunit">
    <text evidence="4">Part of a SCF (SKP1-cullin-F-box) protein ligase complex.</text>
</comment>
<dbReference type="GO" id="GO:0009867">
    <property type="term" value="P:jasmonic acid mediated signaling pathway"/>
    <property type="evidence" value="ECO:0007669"/>
    <property type="project" value="UniProtKB-ARBA"/>
</dbReference>
<evidence type="ECO:0000313" key="8">
    <source>
        <dbReference type="Proteomes" id="UP000479710"/>
    </source>
</evidence>
<name>A0A6G1CIT7_9ORYZ</name>
<dbReference type="CDD" id="cd18322">
    <property type="entry name" value="BTB_POZ_SKP1"/>
    <property type="match status" value="1"/>
</dbReference>
<dbReference type="Pfam" id="PF01466">
    <property type="entry name" value="Skp1"/>
    <property type="match status" value="1"/>
</dbReference>
<dbReference type="SMART" id="SM00512">
    <property type="entry name" value="Skp1"/>
    <property type="match status" value="1"/>
</dbReference>